<comment type="caution">
    <text evidence="4">The sequence shown here is derived from an EMBL/GenBank/DDBJ whole genome shotgun (WGS) entry which is preliminary data.</text>
</comment>
<feature type="chain" id="PRO_5047122440" description="SGNH domain-containing protein" evidence="2">
    <location>
        <begin position="23"/>
        <end position="305"/>
    </location>
</feature>
<name>A0ABN2K8R0_9MICO</name>
<accession>A0ABN2K8R0</accession>
<dbReference type="PROSITE" id="PS51257">
    <property type="entry name" value="PROKAR_LIPOPROTEIN"/>
    <property type="match status" value="1"/>
</dbReference>
<dbReference type="Pfam" id="PF19040">
    <property type="entry name" value="SGNH"/>
    <property type="match status" value="1"/>
</dbReference>
<evidence type="ECO:0000256" key="1">
    <source>
        <dbReference type="SAM" id="MobiDB-lite"/>
    </source>
</evidence>
<sequence>MTAAWRGVHRLVALLATVAALGACTTSPVVSGGSQSPTVTVAAPSVPTRSGEYRPSGGAALADEPDYYRDGCRFTADVDTPPPAGRCVYGDPHGQPVAIVGDSKIGQWMPALQRIAEVEHWRVLFYSRSSCPFATEADQTNCSRFVERVFTQLRDEEKPKLIFSSHISRTDQVIRSESALLTQLHTAIGTRAVLLADTPQPGKSSIFDCLRAATDYVADCSFRKNDGSGTPALRAIAQQVPDAVFVTMNDVVCPTTATCPPVLDHILLYRAGSHLTKTFINALAPTLHRRLIEAGVAKGPVITAS</sequence>
<evidence type="ECO:0000256" key="2">
    <source>
        <dbReference type="SAM" id="SignalP"/>
    </source>
</evidence>
<feature type="domain" description="SGNH" evidence="3">
    <location>
        <begin position="72"/>
        <end position="287"/>
    </location>
</feature>
<protein>
    <recommendedName>
        <fullName evidence="3">SGNH domain-containing protein</fullName>
    </recommendedName>
</protein>
<evidence type="ECO:0000259" key="3">
    <source>
        <dbReference type="Pfam" id="PF19040"/>
    </source>
</evidence>
<dbReference type="RefSeq" id="WP_344062674.1">
    <property type="nucleotide sequence ID" value="NZ_BAAAPN010000023.1"/>
</dbReference>
<gene>
    <name evidence="4" type="ORF">GCM10009810_08880</name>
</gene>
<feature type="region of interest" description="Disordered" evidence="1">
    <location>
        <begin position="33"/>
        <end position="56"/>
    </location>
</feature>
<dbReference type="EMBL" id="BAAAPN010000023">
    <property type="protein sequence ID" value="GAA1750706.1"/>
    <property type="molecule type" value="Genomic_DNA"/>
</dbReference>
<dbReference type="InterPro" id="IPR043968">
    <property type="entry name" value="SGNH"/>
</dbReference>
<evidence type="ECO:0000313" key="5">
    <source>
        <dbReference type="Proteomes" id="UP001501475"/>
    </source>
</evidence>
<keyword evidence="5" id="KW-1185">Reference proteome</keyword>
<keyword evidence="2" id="KW-0732">Signal</keyword>
<feature type="signal peptide" evidence="2">
    <location>
        <begin position="1"/>
        <end position="22"/>
    </location>
</feature>
<proteinExistence type="predicted"/>
<reference evidence="4 5" key="1">
    <citation type="journal article" date="2019" name="Int. J. Syst. Evol. Microbiol.">
        <title>The Global Catalogue of Microorganisms (GCM) 10K type strain sequencing project: providing services to taxonomists for standard genome sequencing and annotation.</title>
        <authorList>
            <consortium name="The Broad Institute Genomics Platform"/>
            <consortium name="The Broad Institute Genome Sequencing Center for Infectious Disease"/>
            <person name="Wu L."/>
            <person name="Ma J."/>
        </authorList>
    </citation>
    <scope>NUCLEOTIDE SEQUENCE [LARGE SCALE GENOMIC DNA]</scope>
    <source>
        <strain evidence="4 5">JCM 15591</strain>
    </source>
</reference>
<evidence type="ECO:0000313" key="4">
    <source>
        <dbReference type="EMBL" id="GAA1750706.1"/>
    </source>
</evidence>
<organism evidence="4 5">
    <name type="scientific">Nostocoides vanveenii</name>
    <dbReference type="NCBI Taxonomy" id="330835"/>
    <lineage>
        <taxon>Bacteria</taxon>
        <taxon>Bacillati</taxon>
        <taxon>Actinomycetota</taxon>
        <taxon>Actinomycetes</taxon>
        <taxon>Micrococcales</taxon>
        <taxon>Intrasporangiaceae</taxon>
        <taxon>Nostocoides</taxon>
    </lineage>
</organism>
<dbReference type="Proteomes" id="UP001501475">
    <property type="component" value="Unassembled WGS sequence"/>
</dbReference>